<dbReference type="AlphaFoldDB" id="E4YNK2"/>
<dbReference type="EMBL" id="FN654890">
    <property type="protein sequence ID" value="CBY37050.1"/>
    <property type="molecule type" value="Genomic_DNA"/>
</dbReference>
<gene>
    <name evidence="1" type="ORF">GSOID_T00030117001</name>
</gene>
<evidence type="ECO:0000313" key="1">
    <source>
        <dbReference type="EMBL" id="CBY37050.1"/>
    </source>
</evidence>
<proteinExistence type="predicted"/>
<evidence type="ECO:0008006" key="2">
    <source>
        <dbReference type="Google" id="ProtNLM"/>
    </source>
</evidence>
<dbReference type="Proteomes" id="UP000011014">
    <property type="component" value="Unassembled WGS sequence"/>
</dbReference>
<reference evidence="1" key="1">
    <citation type="journal article" date="2010" name="Science">
        <title>Plasticity of animal genome architecture unmasked by rapid evolution of a pelagic tunicate.</title>
        <authorList>
            <person name="Denoeud F."/>
            <person name="Henriet S."/>
            <person name="Mungpakdee S."/>
            <person name="Aury J.M."/>
            <person name="Da Silva C."/>
            <person name="Brinkmann H."/>
            <person name="Mikhaleva J."/>
            <person name="Olsen L.C."/>
            <person name="Jubin C."/>
            <person name="Canestro C."/>
            <person name="Bouquet J.M."/>
            <person name="Danks G."/>
            <person name="Poulain J."/>
            <person name="Campsteijn C."/>
            <person name="Adamski M."/>
            <person name="Cross I."/>
            <person name="Yadetie F."/>
            <person name="Muffato M."/>
            <person name="Louis A."/>
            <person name="Butcher S."/>
            <person name="Tsagkogeorga G."/>
            <person name="Konrad A."/>
            <person name="Singh S."/>
            <person name="Jensen M.F."/>
            <person name="Cong E.H."/>
            <person name="Eikeseth-Otteraa H."/>
            <person name="Noel B."/>
            <person name="Anthouard V."/>
            <person name="Porcel B.M."/>
            <person name="Kachouri-Lafond R."/>
            <person name="Nishino A."/>
            <person name="Ugolini M."/>
            <person name="Chourrout P."/>
            <person name="Nishida H."/>
            <person name="Aasland R."/>
            <person name="Huzurbazar S."/>
            <person name="Westhof E."/>
            <person name="Delsuc F."/>
            <person name="Lehrach H."/>
            <person name="Reinhardt R."/>
            <person name="Weissenbach J."/>
            <person name="Roy S.W."/>
            <person name="Artiguenave F."/>
            <person name="Postlethwait J.H."/>
            <person name="Manak J.R."/>
            <person name="Thompson E.M."/>
            <person name="Jaillon O."/>
            <person name="Du Pasquier L."/>
            <person name="Boudinot P."/>
            <person name="Liberles D.A."/>
            <person name="Volff J.N."/>
            <person name="Philippe H."/>
            <person name="Lenhard B."/>
            <person name="Roest Crollius H."/>
            <person name="Wincker P."/>
            <person name="Chourrout D."/>
        </authorList>
    </citation>
    <scope>NUCLEOTIDE SEQUENCE [LARGE SCALE GENOMIC DNA]</scope>
</reference>
<protein>
    <recommendedName>
        <fullName evidence="2">GDNF/GAS1 domain-containing protein</fullName>
    </recommendedName>
</protein>
<organism evidence="1">
    <name type="scientific">Oikopleura dioica</name>
    <name type="common">Tunicate</name>
    <dbReference type="NCBI Taxonomy" id="34765"/>
    <lineage>
        <taxon>Eukaryota</taxon>
        <taxon>Metazoa</taxon>
        <taxon>Chordata</taxon>
        <taxon>Tunicata</taxon>
        <taxon>Appendicularia</taxon>
        <taxon>Copelata</taxon>
        <taxon>Oikopleuridae</taxon>
        <taxon>Oikopleura</taxon>
    </lineage>
</organism>
<name>E4YNK2_OIKDI</name>
<sequence>MIRREDLSHDDCQYALERCDRLESCHDDYANLTQLGCSNWEVSTEGASEEVCKGYYGEEKHNQCKAIYNKLFWEPELMRAYLGECHCMSPKEDSSMTDERTRTCNKRWNKIFGNPCFTPEVHHLEAEDDGTNPYNPVKHRQCVEGFTQCIANVEHLPACGLPLMNISINCRPDEDGQCSQNHGLCIDSLAHFFFNDVDPFWTRIMFNCCEHKNDCYGLPEHVFSPWKCLGKDPFYSCMSVKEECDSIPNCQEHYNAIFNPTICPAEVHQKILDNQLECPETLPEICAMSLDAVSLWYCSCENMDKGSIFSA</sequence>
<accession>E4YNK2</accession>